<evidence type="ECO:0000313" key="3">
    <source>
        <dbReference type="Proteomes" id="UP000619244"/>
    </source>
</evidence>
<organism evidence="2 3">
    <name type="scientific">Streptomyces minutiscleroticus</name>
    <dbReference type="NCBI Taxonomy" id="68238"/>
    <lineage>
        <taxon>Bacteria</taxon>
        <taxon>Bacillati</taxon>
        <taxon>Actinomycetota</taxon>
        <taxon>Actinomycetes</taxon>
        <taxon>Kitasatosporales</taxon>
        <taxon>Streptomycetaceae</taxon>
        <taxon>Streptomyces</taxon>
    </lineage>
</organism>
<feature type="compositionally biased region" description="Basic and acidic residues" evidence="1">
    <location>
        <begin position="1"/>
        <end position="14"/>
    </location>
</feature>
<evidence type="ECO:0000256" key="1">
    <source>
        <dbReference type="SAM" id="MobiDB-lite"/>
    </source>
</evidence>
<reference evidence="2" key="1">
    <citation type="journal article" date="2014" name="Int. J. Syst. Evol. Microbiol.">
        <title>Complete genome sequence of Corynebacterium casei LMG S-19264T (=DSM 44701T), isolated from a smear-ripened cheese.</title>
        <authorList>
            <consortium name="US DOE Joint Genome Institute (JGI-PGF)"/>
            <person name="Walter F."/>
            <person name="Albersmeier A."/>
            <person name="Kalinowski J."/>
            <person name="Ruckert C."/>
        </authorList>
    </citation>
    <scope>NUCLEOTIDE SEQUENCE</scope>
    <source>
        <strain evidence="2">JCM 4790</strain>
    </source>
</reference>
<gene>
    <name evidence="2" type="ORF">GCM10010358_32460</name>
</gene>
<accession>A0A918KSR1</accession>
<dbReference type="Proteomes" id="UP000619244">
    <property type="component" value="Unassembled WGS sequence"/>
</dbReference>
<protein>
    <submittedName>
        <fullName evidence="2">Uncharacterized protein</fullName>
    </submittedName>
</protein>
<sequence>MARAARTEVTRRFDTGSTPLSDAAARGSGGRLPDGAGRSGTPPTEAVRPRWGVGSTAKRIGMYQSRVQTNFVAFSVA</sequence>
<keyword evidence="3" id="KW-1185">Reference proteome</keyword>
<proteinExistence type="predicted"/>
<dbReference type="EMBL" id="BMVU01000013">
    <property type="protein sequence ID" value="GGX75656.1"/>
    <property type="molecule type" value="Genomic_DNA"/>
</dbReference>
<dbReference type="AlphaFoldDB" id="A0A918KSR1"/>
<evidence type="ECO:0000313" key="2">
    <source>
        <dbReference type="EMBL" id="GGX75656.1"/>
    </source>
</evidence>
<reference evidence="2" key="2">
    <citation type="submission" date="2020-09" db="EMBL/GenBank/DDBJ databases">
        <authorList>
            <person name="Sun Q."/>
            <person name="Ohkuma M."/>
        </authorList>
    </citation>
    <scope>NUCLEOTIDE SEQUENCE</scope>
    <source>
        <strain evidence="2">JCM 4790</strain>
    </source>
</reference>
<feature type="region of interest" description="Disordered" evidence="1">
    <location>
        <begin position="1"/>
        <end position="49"/>
    </location>
</feature>
<name>A0A918KSR1_9ACTN</name>
<comment type="caution">
    <text evidence="2">The sequence shown here is derived from an EMBL/GenBank/DDBJ whole genome shotgun (WGS) entry which is preliminary data.</text>
</comment>